<accession>A0A4U6TIY6</accession>
<dbReference type="Proteomes" id="UP000298652">
    <property type="component" value="Chromosome 8"/>
</dbReference>
<dbReference type="Gene3D" id="3.10.20.90">
    <property type="entry name" value="Phosphatidylinositol 3-kinase Catalytic Subunit, Chain A, domain 1"/>
    <property type="match status" value="1"/>
</dbReference>
<dbReference type="PANTHER" id="PTHR31066">
    <property type="entry name" value="OS05G0427100 PROTEIN-RELATED"/>
    <property type="match status" value="1"/>
</dbReference>
<evidence type="ECO:0000259" key="2">
    <source>
        <dbReference type="SMART" id="SM00666"/>
    </source>
</evidence>
<dbReference type="Pfam" id="PF00564">
    <property type="entry name" value="PB1"/>
    <property type="match status" value="1"/>
</dbReference>
<dbReference type="OMA" id="MCGWEAL"/>
<reference evidence="3" key="1">
    <citation type="submission" date="2019-03" db="EMBL/GenBank/DDBJ databases">
        <title>WGS assembly of Setaria viridis.</title>
        <authorList>
            <person name="Huang P."/>
            <person name="Jenkins J."/>
            <person name="Grimwood J."/>
            <person name="Barry K."/>
            <person name="Healey A."/>
            <person name="Mamidi S."/>
            <person name="Sreedasyam A."/>
            <person name="Shu S."/>
            <person name="Feldman M."/>
            <person name="Wu J."/>
            <person name="Yu Y."/>
            <person name="Chen C."/>
            <person name="Johnson J."/>
            <person name="Rokhsar D."/>
            <person name="Baxter I."/>
            <person name="Schmutz J."/>
            <person name="Brutnell T."/>
            <person name="Kellogg E."/>
        </authorList>
    </citation>
    <scope>NUCLEOTIDE SEQUENCE [LARGE SCALE GENOMIC DNA]</scope>
</reference>
<keyword evidence="4" id="KW-1185">Reference proteome</keyword>
<feature type="region of interest" description="Disordered" evidence="1">
    <location>
        <begin position="151"/>
        <end position="188"/>
    </location>
</feature>
<evidence type="ECO:0000313" key="3">
    <source>
        <dbReference type="EMBL" id="TKW00539.1"/>
    </source>
</evidence>
<dbReference type="CDD" id="cd06410">
    <property type="entry name" value="PB1_UP2"/>
    <property type="match status" value="1"/>
</dbReference>
<gene>
    <name evidence="3" type="ORF">SEVIR_8G116720v2</name>
</gene>
<feature type="compositionally biased region" description="Pro residues" evidence="1">
    <location>
        <begin position="151"/>
        <end position="161"/>
    </location>
</feature>
<dbReference type="InterPro" id="IPR053198">
    <property type="entry name" value="Gynoecium_Dev_Regulator"/>
</dbReference>
<organism evidence="3 4">
    <name type="scientific">Setaria viridis</name>
    <name type="common">Green bristlegrass</name>
    <name type="synonym">Setaria italica subsp. viridis</name>
    <dbReference type="NCBI Taxonomy" id="4556"/>
    <lineage>
        <taxon>Eukaryota</taxon>
        <taxon>Viridiplantae</taxon>
        <taxon>Streptophyta</taxon>
        <taxon>Embryophyta</taxon>
        <taxon>Tracheophyta</taxon>
        <taxon>Spermatophyta</taxon>
        <taxon>Magnoliopsida</taxon>
        <taxon>Liliopsida</taxon>
        <taxon>Poales</taxon>
        <taxon>Poaceae</taxon>
        <taxon>PACMAD clade</taxon>
        <taxon>Panicoideae</taxon>
        <taxon>Panicodae</taxon>
        <taxon>Paniceae</taxon>
        <taxon>Cenchrinae</taxon>
        <taxon>Setaria</taxon>
    </lineage>
</organism>
<dbReference type="SUPFAM" id="SSF54277">
    <property type="entry name" value="CAD &amp; PB1 domains"/>
    <property type="match status" value="1"/>
</dbReference>
<protein>
    <recommendedName>
        <fullName evidence="2">PB1 domain-containing protein</fullName>
    </recommendedName>
</protein>
<dbReference type="InterPro" id="IPR000270">
    <property type="entry name" value="PB1_dom"/>
</dbReference>
<evidence type="ECO:0000313" key="4">
    <source>
        <dbReference type="Proteomes" id="UP000298652"/>
    </source>
</evidence>
<dbReference type="AlphaFoldDB" id="A0A4U6TIY6"/>
<proteinExistence type="predicted"/>
<dbReference type="PANTHER" id="PTHR31066:SF10">
    <property type="entry name" value="OCTICOSAPEPTIDE_PHOX_BEM1P FAMILY PROTEIN"/>
    <property type="match status" value="1"/>
</dbReference>
<dbReference type="EMBL" id="CM016559">
    <property type="protein sequence ID" value="TKW00539.1"/>
    <property type="molecule type" value="Genomic_DNA"/>
</dbReference>
<evidence type="ECO:0000256" key="1">
    <source>
        <dbReference type="SAM" id="MobiDB-lite"/>
    </source>
</evidence>
<name>A0A4U6TIY6_SETVI</name>
<sequence length="239" mass="26304">MAGTSWSSSSSCTSSFGSLDDDVIVCVLKTDDVGAAAAAAGEGSVKFLCSYGGRILPRHTDGALRYVGGDNRVLSVDRPLQFYELQRKLRELCGWEVCLRCQLPTEDLDALISVTSDDDLANLLEEYDVASKDCLQPLKIRAFLFPRTPPSLQPRCSPPSTPAFVSRPSPSNAHLRRQNTSPAAAARVSSSPTCAPRWWAAPLHTFRPARAHQPQRYDWHGPGEARLQRYLVHNGSHWQ</sequence>
<dbReference type="SMART" id="SM00666">
    <property type="entry name" value="PB1"/>
    <property type="match status" value="1"/>
</dbReference>
<dbReference type="Gramene" id="TKW00539">
    <property type="protein sequence ID" value="TKW00539"/>
    <property type="gene ID" value="SEVIR_8G116720v2"/>
</dbReference>
<feature type="domain" description="PB1" evidence="2">
    <location>
        <begin position="59"/>
        <end position="145"/>
    </location>
</feature>